<proteinExistence type="predicted"/>
<name>A0A0F9NG17_9ZZZZ</name>
<dbReference type="AlphaFoldDB" id="A0A0F9NG17"/>
<sequence>MFSVITRSDTKPCLGGQDSHLYRQFPGPALVRCLTQWTRWDLNPHVLGVPLIILLPEAVTAVEELS</sequence>
<accession>A0A0F9NG17</accession>
<evidence type="ECO:0000313" key="1">
    <source>
        <dbReference type="EMBL" id="KKN10887.1"/>
    </source>
</evidence>
<organism evidence="1">
    <name type="scientific">marine sediment metagenome</name>
    <dbReference type="NCBI Taxonomy" id="412755"/>
    <lineage>
        <taxon>unclassified sequences</taxon>
        <taxon>metagenomes</taxon>
        <taxon>ecological metagenomes</taxon>
    </lineage>
</organism>
<comment type="caution">
    <text evidence="1">The sequence shown here is derived from an EMBL/GenBank/DDBJ whole genome shotgun (WGS) entry which is preliminary data.</text>
</comment>
<protein>
    <submittedName>
        <fullName evidence="1">Uncharacterized protein</fullName>
    </submittedName>
</protein>
<dbReference type="EMBL" id="LAZR01004194">
    <property type="protein sequence ID" value="KKN10887.1"/>
    <property type="molecule type" value="Genomic_DNA"/>
</dbReference>
<gene>
    <name evidence="1" type="ORF">LCGC14_1032010</name>
</gene>
<reference evidence="1" key="1">
    <citation type="journal article" date="2015" name="Nature">
        <title>Complex archaea that bridge the gap between prokaryotes and eukaryotes.</title>
        <authorList>
            <person name="Spang A."/>
            <person name="Saw J.H."/>
            <person name="Jorgensen S.L."/>
            <person name="Zaremba-Niedzwiedzka K."/>
            <person name="Martijn J."/>
            <person name="Lind A.E."/>
            <person name="van Eijk R."/>
            <person name="Schleper C."/>
            <person name="Guy L."/>
            <person name="Ettema T.J."/>
        </authorList>
    </citation>
    <scope>NUCLEOTIDE SEQUENCE</scope>
</reference>